<dbReference type="CDD" id="cd00093">
    <property type="entry name" value="HTH_XRE"/>
    <property type="match status" value="1"/>
</dbReference>
<dbReference type="Gene3D" id="1.10.260.40">
    <property type="entry name" value="lambda repressor-like DNA-binding domains"/>
    <property type="match status" value="1"/>
</dbReference>
<dbReference type="SMART" id="SM00530">
    <property type="entry name" value="HTH_XRE"/>
    <property type="match status" value="1"/>
</dbReference>
<name>A0A4U8WQ13_9FLAO</name>
<feature type="domain" description="HTH cro/C1-type" evidence="2">
    <location>
        <begin position="8"/>
        <end position="62"/>
    </location>
</feature>
<keyword evidence="1" id="KW-0238">DNA-binding</keyword>
<dbReference type="Pfam" id="PF12844">
    <property type="entry name" value="HTH_19"/>
    <property type="match status" value="1"/>
</dbReference>
<dbReference type="SUPFAM" id="SSF47413">
    <property type="entry name" value="lambda repressor-like DNA-binding domains"/>
    <property type="match status" value="1"/>
</dbReference>
<evidence type="ECO:0000313" key="4">
    <source>
        <dbReference type="Proteomes" id="UP000290013"/>
    </source>
</evidence>
<dbReference type="RefSeq" id="WP_130915093.1">
    <property type="nucleotide sequence ID" value="NZ_LR215974.1"/>
</dbReference>
<gene>
    <name evidence="3" type="primary">puuR_2</name>
    <name evidence="3" type="ORF">NCTC12078_03122</name>
</gene>
<dbReference type="AlphaFoldDB" id="A0A4U8WQ13"/>
<dbReference type="GO" id="GO:0003677">
    <property type="term" value="F:DNA binding"/>
    <property type="evidence" value="ECO:0007669"/>
    <property type="project" value="UniProtKB-KW"/>
</dbReference>
<evidence type="ECO:0000259" key="2">
    <source>
        <dbReference type="PROSITE" id="PS50943"/>
    </source>
</evidence>
<dbReference type="PANTHER" id="PTHR46558">
    <property type="entry name" value="TRACRIPTIONAL REGULATORY PROTEIN-RELATED-RELATED"/>
    <property type="match status" value="1"/>
</dbReference>
<dbReference type="InterPro" id="IPR010982">
    <property type="entry name" value="Lambda_DNA-bd_dom_sf"/>
</dbReference>
<evidence type="ECO:0000313" key="3">
    <source>
        <dbReference type="EMBL" id="VFB05068.1"/>
    </source>
</evidence>
<protein>
    <submittedName>
        <fullName evidence="3">HTH-type transcriptional regulator PuuR</fullName>
    </submittedName>
</protein>
<sequence length="208" mass="23865">MSFFGTNIKKIRQVKGLSQKAFADLFELNRGVISAYEEGRAEPKIDTLLKVAHYFNLDINDFLTKPLQVNNLVSGSVIDTLMFSPLEEFGKLNNIAKNLAENSEQMNILQKILAKVDVIFEFKERKQLLSNYNIGDFLFLVKADLQSEKSETLIILQDGNVQYLSETPEDKWQKTEVYKVAGYLSFEPKNILADILSRIEILEKFMKN</sequence>
<dbReference type="EMBL" id="LR215974">
    <property type="protein sequence ID" value="VFB05068.1"/>
    <property type="molecule type" value="Genomic_DNA"/>
</dbReference>
<dbReference type="PANTHER" id="PTHR46558:SF11">
    <property type="entry name" value="HTH-TYPE TRANSCRIPTIONAL REGULATOR XRE"/>
    <property type="match status" value="1"/>
</dbReference>
<dbReference type="PROSITE" id="PS50943">
    <property type="entry name" value="HTH_CROC1"/>
    <property type="match status" value="1"/>
</dbReference>
<reference evidence="3 4" key="1">
    <citation type="submission" date="2019-02" db="EMBL/GenBank/DDBJ databases">
        <authorList>
            <consortium name="Pathogen Informatics"/>
        </authorList>
    </citation>
    <scope>NUCLEOTIDE SEQUENCE [LARGE SCALE GENOMIC DNA]</scope>
    <source>
        <strain evidence="3 4">3012STDY6944375</strain>
    </source>
</reference>
<dbReference type="InterPro" id="IPR001387">
    <property type="entry name" value="Cro/C1-type_HTH"/>
</dbReference>
<organism evidence="3 4">
    <name type="scientific">Chryseobacterium taihuense</name>
    <dbReference type="NCBI Taxonomy" id="1141221"/>
    <lineage>
        <taxon>Bacteria</taxon>
        <taxon>Pseudomonadati</taxon>
        <taxon>Bacteroidota</taxon>
        <taxon>Flavobacteriia</taxon>
        <taxon>Flavobacteriales</taxon>
        <taxon>Weeksellaceae</taxon>
        <taxon>Chryseobacterium group</taxon>
        <taxon>Chryseobacterium</taxon>
    </lineage>
</organism>
<accession>A0A4U8WQ13</accession>
<evidence type="ECO:0000256" key="1">
    <source>
        <dbReference type="ARBA" id="ARBA00023125"/>
    </source>
</evidence>
<dbReference type="Proteomes" id="UP000290013">
    <property type="component" value="Chromosome"/>
</dbReference>
<dbReference type="KEGG" id="ctai:NCTC12078_03122"/>
<proteinExistence type="predicted"/>